<accession>A0ABP9P9B7</accession>
<dbReference type="InterPro" id="IPR014710">
    <property type="entry name" value="RmlC-like_jellyroll"/>
</dbReference>
<sequence length="165" mass="17299">MVSGGERVAELLGLEPLPGEGGLFRRTHLDAHSSAIYYLLLAPDFSAVHRLTATETYHWYAGSPLRLLLLGGDGQVSEPVLGPDLAAGQRPQVVVPAGTWQGSSPAGEWALVGTTTAPPFEWAGFELGDRAALTARYPDAAHRIAELTRPGHASGIGHGGPSSSR</sequence>
<dbReference type="PANTHER" id="PTHR33387">
    <property type="entry name" value="RMLC-LIKE JELLY ROLL FOLD PROTEIN"/>
    <property type="match status" value="1"/>
</dbReference>
<dbReference type="Gene3D" id="2.60.120.10">
    <property type="entry name" value="Jelly Rolls"/>
    <property type="match status" value="1"/>
</dbReference>
<dbReference type="InterPro" id="IPR009327">
    <property type="entry name" value="Cupin_DUF985"/>
</dbReference>
<dbReference type="RefSeq" id="WP_345613521.1">
    <property type="nucleotide sequence ID" value="NZ_BAABJO010000064.1"/>
</dbReference>
<name>A0ABP9P9B7_9PSEU</name>
<evidence type="ECO:0000313" key="2">
    <source>
        <dbReference type="EMBL" id="GAA5142826.1"/>
    </source>
</evidence>
<organism evidence="2 3">
    <name type="scientific">Pseudonocardia adelaidensis</name>
    <dbReference type="NCBI Taxonomy" id="648754"/>
    <lineage>
        <taxon>Bacteria</taxon>
        <taxon>Bacillati</taxon>
        <taxon>Actinomycetota</taxon>
        <taxon>Actinomycetes</taxon>
        <taxon>Pseudonocardiales</taxon>
        <taxon>Pseudonocardiaceae</taxon>
        <taxon>Pseudonocardia</taxon>
    </lineage>
</organism>
<dbReference type="PANTHER" id="PTHR33387:SF3">
    <property type="entry name" value="DUF985 DOMAIN-CONTAINING PROTEIN"/>
    <property type="match status" value="1"/>
</dbReference>
<dbReference type="SUPFAM" id="SSF51182">
    <property type="entry name" value="RmlC-like cupins"/>
    <property type="match status" value="1"/>
</dbReference>
<proteinExistence type="predicted"/>
<evidence type="ECO:0000259" key="1">
    <source>
        <dbReference type="Pfam" id="PF06172"/>
    </source>
</evidence>
<dbReference type="InterPro" id="IPR039935">
    <property type="entry name" value="YML079W-like"/>
</dbReference>
<dbReference type="CDD" id="cd06121">
    <property type="entry name" value="cupin_YML079wp"/>
    <property type="match status" value="1"/>
</dbReference>
<dbReference type="Pfam" id="PF06172">
    <property type="entry name" value="Cupin_5"/>
    <property type="match status" value="1"/>
</dbReference>
<evidence type="ECO:0000313" key="3">
    <source>
        <dbReference type="Proteomes" id="UP001500804"/>
    </source>
</evidence>
<gene>
    <name evidence="2" type="ORF">GCM10023320_83560</name>
</gene>
<comment type="caution">
    <text evidence="2">The sequence shown here is derived from an EMBL/GenBank/DDBJ whole genome shotgun (WGS) entry which is preliminary data.</text>
</comment>
<keyword evidence="3" id="KW-1185">Reference proteome</keyword>
<dbReference type="EMBL" id="BAABJO010000064">
    <property type="protein sequence ID" value="GAA5142826.1"/>
    <property type="molecule type" value="Genomic_DNA"/>
</dbReference>
<feature type="domain" description="DUF985" evidence="1">
    <location>
        <begin position="8"/>
        <end position="127"/>
    </location>
</feature>
<reference evidence="3" key="1">
    <citation type="journal article" date="2019" name="Int. J. Syst. Evol. Microbiol.">
        <title>The Global Catalogue of Microorganisms (GCM) 10K type strain sequencing project: providing services to taxonomists for standard genome sequencing and annotation.</title>
        <authorList>
            <consortium name="The Broad Institute Genomics Platform"/>
            <consortium name="The Broad Institute Genome Sequencing Center for Infectious Disease"/>
            <person name="Wu L."/>
            <person name="Ma J."/>
        </authorList>
    </citation>
    <scope>NUCLEOTIDE SEQUENCE [LARGE SCALE GENOMIC DNA]</scope>
    <source>
        <strain evidence="3">JCM 18302</strain>
    </source>
</reference>
<protein>
    <submittedName>
        <fullName evidence="2">Cupin domain-containing protein</fullName>
    </submittedName>
</protein>
<dbReference type="Proteomes" id="UP001500804">
    <property type="component" value="Unassembled WGS sequence"/>
</dbReference>
<dbReference type="InterPro" id="IPR011051">
    <property type="entry name" value="RmlC_Cupin_sf"/>
</dbReference>